<evidence type="ECO:0000313" key="2">
    <source>
        <dbReference type="Proteomes" id="UP000224567"/>
    </source>
</evidence>
<proteinExistence type="predicted"/>
<reference evidence="2" key="2">
    <citation type="journal article" date="2017" name="J. Anim. Genet.">
        <title>Multiple reference genome sequences of hot pepper reveal the massive evolution of plant disease resistance genes by retroduplication.</title>
        <authorList>
            <person name="Kim S."/>
            <person name="Park J."/>
            <person name="Yeom S.-I."/>
            <person name="Kim Y.-M."/>
            <person name="Seo E."/>
            <person name="Kim K.-T."/>
            <person name="Kim M.-S."/>
            <person name="Lee J.M."/>
            <person name="Cheong K."/>
            <person name="Shin H.-S."/>
            <person name="Kim S.-B."/>
            <person name="Han K."/>
            <person name="Lee J."/>
            <person name="Park M."/>
            <person name="Lee H.-A."/>
            <person name="Lee H.-Y."/>
            <person name="Lee Y."/>
            <person name="Oh S."/>
            <person name="Lee J.H."/>
            <person name="Choi E."/>
            <person name="Choi E."/>
            <person name="Lee S.E."/>
            <person name="Jeon J."/>
            <person name="Kim H."/>
            <person name="Choi G."/>
            <person name="Song H."/>
            <person name="Lee J."/>
            <person name="Lee S.-C."/>
            <person name="Kwon J.-K."/>
            <person name="Lee H.-Y."/>
            <person name="Koo N."/>
            <person name="Hong Y."/>
            <person name="Kim R.W."/>
            <person name="Kang W.-H."/>
            <person name="Huh J.H."/>
            <person name="Kang B.-C."/>
            <person name="Yang T.-J."/>
            <person name="Lee Y.-H."/>
            <person name="Bennetzen J.L."/>
            <person name="Choi D."/>
        </authorList>
    </citation>
    <scope>NUCLEOTIDE SEQUENCE [LARGE SCALE GENOMIC DNA]</scope>
    <source>
        <strain evidence="2">cv. PBC81</strain>
    </source>
</reference>
<reference evidence="1 2" key="1">
    <citation type="journal article" date="2017" name="Genome Biol.">
        <title>New reference genome sequences of hot pepper reveal the massive evolution of plant disease-resistance genes by retroduplication.</title>
        <authorList>
            <person name="Kim S."/>
            <person name="Park J."/>
            <person name="Yeom S.I."/>
            <person name="Kim Y.M."/>
            <person name="Seo E."/>
            <person name="Kim K.T."/>
            <person name="Kim M.S."/>
            <person name="Lee J.M."/>
            <person name="Cheong K."/>
            <person name="Shin H.S."/>
            <person name="Kim S.B."/>
            <person name="Han K."/>
            <person name="Lee J."/>
            <person name="Park M."/>
            <person name="Lee H.A."/>
            <person name="Lee H.Y."/>
            <person name="Lee Y."/>
            <person name="Oh S."/>
            <person name="Lee J.H."/>
            <person name="Choi E."/>
            <person name="Choi E."/>
            <person name="Lee S.E."/>
            <person name="Jeon J."/>
            <person name="Kim H."/>
            <person name="Choi G."/>
            <person name="Song H."/>
            <person name="Lee J."/>
            <person name="Lee S.C."/>
            <person name="Kwon J.K."/>
            <person name="Lee H.Y."/>
            <person name="Koo N."/>
            <person name="Hong Y."/>
            <person name="Kim R.W."/>
            <person name="Kang W.H."/>
            <person name="Huh J.H."/>
            <person name="Kang B.C."/>
            <person name="Yang T.J."/>
            <person name="Lee Y.H."/>
            <person name="Bennetzen J.L."/>
            <person name="Choi D."/>
        </authorList>
    </citation>
    <scope>NUCLEOTIDE SEQUENCE [LARGE SCALE GENOMIC DNA]</scope>
    <source>
        <strain evidence="2">cv. PBC81</strain>
    </source>
</reference>
<dbReference type="EMBL" id="MLFT02000009">
    <property type="protein sequence ID" value="PHT38269.1"/>
    <property type="molecule type" value="Genomic_DNA"/>
</dbReference>
<accession>A0A2G2VZA0</accession>
<sequence>MDSNDNDNNNITAATSLELRHAGLYVCLTHKSYVGSSGRSVSSPNVSTSSAQVVAGSYPNAWGLRKEVATAKESVSAPWSAPEAESKLAHASALEKITSGRWYLKKQIHSQMDVEVIKHQDPVKEFYYHRSTTVNDNVYNMPDVIRCYRFMLKEIFLLQTGFMGLTRSYQHGREPGPFIYEGE</sequence>
<organism evidence="1 2">
    <name type="scientific">Capsicum baccatum</name>
    <name type="common">Peruvian pepper</name>
    <dbReference type="NCBI Taxonomy" id="33114"/>
    <lineage>
        <taxon>Eukaryota</taxon>
        <taxon>Viridiplantae</taxon>
        <taxon>Streptophyta</taxon>
        <taxon>Embryophyta</taxon>
        <taxon>Tracheophyta</taxon>
        <taxon>Spermatophyta</taxon>
        <taxon>Magnoliopsida</taxon>
        <taxon>eudicotyledons</taxon>
        <taxon>Gunneridae</taxon>
        <taxon>Pentapetalae</taxon>
        <taxon>asterids</taxon>
        <taxon>lamiids</taxon>
        <taxon>Solanales</taxon>
        <taxon>Solanaceae</taxon>
        <taxon>Solanoideae</taxon>
        <taxon>Capsiceae</taxon>
        <taxon>Capsicum</taxon>
    </lineage>
</organism>
<protein>
    <submittedName>
        <fullName evidence="1">Uncharacterized protein</fullName>
    </submittedName>
</protein>
<gene>
    <name evidence="1" type="ORF">CQW23_21842</name>
</gene>
<dbReference type="Proteomes" id="UP000224567">
    <property type="component" value="Unassembled WGS sequence"/>
</dbReference>
<dbReference type="AlphaFoldDB" id="A0A2G2VZA0"/>
<evidence type="ECO:0000313" key="1">
    <source>
        <dbReference type="EMBL" id="PHT38269.1"/>
    </source>
</evidence>
<name>A0A2G2VZA0_CAPBA</name>
<dbReference type="OrthoDB" id="1745694at2759"/>
<comment type="caution">
    <text evidence="1">The sequence shown here is derived from an EMBL/GenBank/DDBJ whole genome shotgun (WGS) entry which is preliminary data.</text>
</comment>
<keyword evidence="2" id="KW-1185">Reference proteome</keyword>